<proteinExistence type="predicted"/>
<evidence type="ECO:0000313" key="1">
    <source>
        <dbReference type="EMBL" id="MDC7787368.1"/>
    </source>
</evidence>
<reference evidence="1" key="1">
    <citation type="journal article" date="2023" name="Microbiol Resour">
        <title>Genome Sequences of Rhodoplanes serenus and Two Thermotolerant Strains, Rhodoplanes tepidamans and 'Rhodoplanes cryptolactis,' Further Refine the Genus.</title>
        <authorList>
            <person name="Rayyan A.A."/>
            <person name="Kyndt J.A."/>
        </authorList>
    </citation>
    <scope>NUCLEOTIDE SEQUENCE</scope>
    <source>
        <strain evidence="1">DSM 9987</strain>
    </source>
</reference>
<name>A0ABT5JD36_RHOTP</name>
<reference evidence="1" key="2">
    <citation type="submission" date="2023-02" db="EMBL/GenBank/DDBJ databases">
        <authorList>
            <person name="Rayyan A."/>
            <person name="Meyer T."/>
            <person name="Kyndt J.A."/>
        </authorList>
    </citation>
    <scope>NUCLEOTIDE SEQUENCE</scope>
    <source>
        <strain evidence="1">DSM 9987</strain>
    </source>
</reference>
<keyword evidence="2" id="KW-1185">Reference proteome</keyword>
<sequence length="83" mass="8544">MAKKASTTAETAAVAPAGPAGIVTVEPAAYYRVEALTRFRFAGAGFGPLSRTEVTGELLTRLLASEHAGKVVRWGAVADQPTG</sequence>
<evidence type="ECO:0000313" key="2">
    <source>
        <dbReference type="Proteomes" id="UP001165652"/>
    </source>
</evidence>
<dbReference type="EMBL" id="JAQQLI010000026">
    <property type="protein sequence ID" value="MDC7787368.1"/>
    <property type="molecule type" value="Genomic_DNA"/>
</dbReference>
<dbReference type="RefSeq" id="WP_272778208.1">
    <property type="nucleotide sequence ID" value="NZ_JAQQLI010000026.1"/>
</dbReference>
<dbReference type="Proteomes" id="UP001165652">
    <property type="component" value="Unassembled WGS sequence"/>
</dbReference>
<gene>
    <name evidence="1" type="ORF">PQJ73_16880</name>
</gene>
<organism evidence="1 2">
    <name type="scientific">Rhodoplanes tepidamans</name>
    <name type="common">Rhodoplanes cryptolactis</name>
    <dbReference type="NCBI Taxonomy" id="200616"/>
    <lineage>
        <taxon>Bacteria</taxon>
        <taxon>Pseudomonadati</taxon>
        <taxon>Pseudomonadota</taxon>
        <taxon>Alphaproteobacteria</taxon>
        <taxon>Hyphomicrobiales</taxon>
        <taxon>Nitrobacteraceae</taxon>
        <taxon>Rhodoplanes</taxon>
    </lineage>
</organism>
<comment type="caution">
    <text evidence="1">The sequence shown here is derived from an EMBL/GenBank/DDBJ whole genome shotgun (WGS) entry which is preliminary data.</text>
</comment>
<protein>
    <submittedName>
        <fullName evidence="1">Uncharacterized protein</fullName>
    </submittedName>
</protein>
<accession>A0ABT5JD36</accession>